<reference evidence="9" key="1">
    <citation type="journal article" date="2021" name="PeerJ">
        <title>Extensive microbial diversity within the chicken gut microbiome revealed by metagenomics and culture.</title>
        <authorList>
            <person name="Gilroy R."/>
            <person name="Ravi A."/>
            <person name="Getino M."/>
            <person name="Pursley I."/>
            <person name="Horton D.L."/>
            <person name="Alikhan N.F."/>
            <person name="Baker D."/>
            <person name="Gharbi K."/>
            <person name="Hall N."/>
            <person name="Watson M."/>
            <person name="Adriaenssens E.M."/>
            <person name="Foster-Nyarko E."/>
            <person name="Jarju S."/>
            <person name="Secka A."/>
            <person name="Antonio M."/>
            <person name="Oren A."/>
            <person name="Chaudhuri R.R."/>
            <person name="La Ragione R."/>
            <person name="Hildebrand F."/>
            <person name="Pallen M.J."/>
        </authorList>
    </citation>
    <scope>NUCLEOTIDE SEQUENCE</scope>
    <source>
        <strain evidence="9">CHK179-5677</strain>
    </source>
</reference>
<comment type="caution">
    <text evidence="9">The sequence shown here is derived from an EMBL/GenBank/DDBJ whole genome shotgun (WGS) entry which is preliminary data.</text>
</comment>
<dbReference type="PANTHER" id="PTHR36838">
    <property type="entry name" value="AUXIN EFFLUX CARRIER FAMILY PROTEIN"/>
    <property type="match status" value="1"/>
</dbReference>
<dbReference type="Pfam" id="PF03547">
    <property type="entry name" value="Mem_trans"/>
    <property type="match status" value="1"/>
</dbReference>
<feature type="transmembrane region" description="Helical" evidence="8">
    <location>
        <begin position="225"/>
        <end position="246"/>
    </location>
</feature>
<dbReference type="RefSeq" id="WP_295368755.1">
    <property type="nucleotide sequence ID" value="NZ_DYUC01000023.1"/>
</dbReference>
<proteinExistence type="inferred from homology"/>
<keyword evidence="7 8" id="KW-0472">Membrane</keyword>
<evidence type="ECO:0000256" key="8">
    <source>
        <dbReference type="SAM" id="Phobius"/>
    </source>
</evidence>
<evidence type="ECO:0000313" key="9">
    <source>
        <dbReference type="EMBL" id="HJG85994.1"/>
    </source>
</evidence>
<dbReference type="AlphaFoldDB" id="A0A921MK86"/>
<evidence type="ECO:0000256" key="7">
    <source>
        <dbReference type="ARBA" id="ARBA00023136"/>
    </source>
</evidence>
<dbReference type="PANTHER" id="PTHR36838:SF1">
    <property type="entry name" value="SLR1864 PROTEIN"/>
    <property type="match status" value="1"/>
</dbReference>
<feature type="transmembrane region" description="Helical" evidence="8">
    <location>
        <begin position="252"/>
        <end position="275"/>
    </location>
</feature>
<sequence length="310" mass="32850">MWDIFHNLMVVAGQVVTLFLLMGVGFVLSKLGRLSSDTLGQLSFLLLYVVIPCVIIDSLQVEPDEALMRNMLLMFLLTAGYYVVFCSPLPLLFRSSPEDTRAVLRFGTVYANNGFMGIPLLQAVLGPSTAIFAVVATVTFNLAQWTHGVILMSGRKRLSLRQALLNPGTVGLAVGLVLFLSGLRLPSMVGSAVGFLADLNTPLAMVVIGGQMARTSLGSTFRRPDLYAVALLKLAAIPAVTALVLLPFHLPPLVYCSMVILAGTPTAGTSSILAQQFGRDAGSAAQMVTLSTLLSVITLPLVAVAASLLS</sequence>
<feature type="transmembrane region" description="Helical" evidence="8">
    <location>
        <begin position="164"/>
        <end position="183"/>
    </location>
</feature>
<keyword evidence="4" id="KW-1003">Cell membrane</keyword>
<dbReference type="EMBL" id="DYUC01000023">
    <property type="protein sequence ID" value="HJG85994.1"/>
    <property type="molecule type" value="Genomic_DNA"/>
</dbReference>
<keyword evidence="3" id="KW-0813">Transport</keyword>
<feature type="transmembrane region" description="Helical" evidence="8">
    <location>
        <begin position="287"/>
        <end position="309"/>
    </location>
</feature>
<evidence type="ECO:0000256" key="5">
    <source>
        <dbReference type="ARBA" id="ARBA00022692"/>
    </source>
</evidence>
<evidence type="ECO:0000256" key="4">
    <source>
        <dbReference type="ARBA" id="ARBA00022475"/>
    </source>
</evidence>
<comment type="subcellular location">
    <subcellularLocation>
        <location evidence="1">Cell membrane</location>
        <topology evidence="1">Multi-pass membrane protein</topology>
    </subcellularLocation>
</comment>
<dbReference type="GO" id="GO:0005886">
    <property type="term" value="C:plasma membrane"/>
    <property type="evidence" value="ECO:0007669"/>
    <property type="project" value="UniProtKB-SubCell"/>
</dbReference>
<evidence type="ECO:0000313" key="10">
    <source>
        <dbReference type="Proteomes" id="UP000760668"/>
    </source>
</evidence>
<dbReference type="Proteomes" id="UP000760668">
    <property type="component" value="Unassembled WGS sequence"/>
</dbReference>
<accession>A0A921MK86</accession>
<comment type="similarity">
    <text evidence="2">Belongs to the auxin efflux carrier (TC 2.A.69) family.</text>
</comment>
<protein>
    <submittedName>
        <fullName evidence="9">AEC family transporter</fullName>
    </submittedName>
</protein>
<gene>
    <name evidence="9" type="ORF">K8V01_03025</name>
</gene>
<dbReference type="Gene3D" id="1.20.1530.20">
    <property type="match status" value="1"/>
</dbReference>
<feature type="transmembrane region" description="Helical" evidence="8">
    <location>
        <begin position="71"/>
        <end position="93"/>
    </location>
</feature>
<evidence type="ECO:0000256" key="1">
    <source>
        <dbReference type="ARBA" id="ARBA00004651"/>
    </source>
</evidence>
<organism evidence="9 10">
    <name type="scientific">Pseudoflavonifractor capillosus</name>
    <dbReference type="NCBI Taxonomy" id="106588"/>
    <lineage>
        <taxon>Bacteria</taxon>
        <taxon>Bacillati</taxon>
        <taxon>Bacillota</taxon>
        <taxon>Clostridia</taxon>
        <taxon>Eubacteriales</taxon>
        <taxon>Oscillospiraceae</taxon>
        <taxon>Pseudoflavonifractor</taxon>
    </lineage>
</organism>
<name>A0A921MK86_9FIRM</name>
<keyword evidence="6 8" id="KW-1133">Transmembrane helix</keyword>
<feature type="transmembrane region" description="Helical" evidence="8">
    <location>
        <begin position="39"/>
        <end position="59"/>
    </location>
</feature>
<feature type="transmembrane region" description="Helical" evidence="8">
    <location>
        <begin position="189"/>
        <end position="213"/>
    </location>
</feature>
<dbReference type="GO" id="GO:0055085">
    <property type="term" value="P:transmembrane transport"/>
    <property type="evidence" value="ECO:0007669"/>
    <property type="project" value="InterPro"/>
</dbReference>
<keyword evidence="5 8" id="KW-0812">Transmembrane</keyword>
<reference evidence="9" key="2">
    <citation type="submission" date="2021-09" db="EMBL/GenBank/DDBJ databases">
        <authorList>
            <person name="Gilroy R."/>
        </authorList>
    </citation>
    <scope>NUCLEOTIDE SEQUENCE</scope>
    <source>
        <strain evidence="9">CHK179-5677</strain>
    </source>
</reference>
<dbReference type="InterPro" id="IPR038770">
    <property type="entry name" value="Na+/solute_symporter_sf"/>
</dbReference>
<evidence type="ECO:0000256" key="6">
    <source>
        <dbReference type="ARBA" id="ARBA00022989"/>
    </source>
</evidence>
<dbReference type="InterPro" id="IPR004776">
    <property type="entry name" value="Mem_transp_PIN-like"/>
</dbReference>
<evidence type="ECO:0000256" key="2">
    <source>
        <dbReference type="ARBA" id="ARBA00010145"/>
    </source>
</evidence>
<feature type="transmembrane region" description="Helical" evidence="8">
    <location>
        <begin position="120"/>
        <end position="143"/>
    </location>
</feature>
<evidence type="ECO:0000256" key="3">
    <source>
        <dbReference type="ARBA" id="ARBA00022448"/>
    </source>
</evidence>